<keyword evidence="2" id="KW-1185">Reference proteome</keyword>
<dbReference type="EMBL" id="OZ034818">
    <property type="protein sequence ID" value="CAL1389271.1"/>
    <property type="molecule type" value="Genomic_DNA"/>
</dbReference>
<name>A0AAV2ETD1_9ROSI</name>
<evidence type="ECO:0000313" key="1">
    <source>
        <dbReference type="EMBL" id="CAL1389271.1"/>
    </source>
</evidence>
<dbReference type="AlphaFoldDB" id="A0AAV2ETD1"/>
<gene>
    <name evidence="1" type="ORF">LTRI10_LOCUS30141</name>
</gene>
<accession>A0AAV2ETD1</accession>
<protein>
    <submittedName>
        <fullName evidence="1">Uncharacterized protein</fullName>
    </submittedName>
</protein>
<evidence type="ECO:0000313" key="2">
    <source>
        <dbReference type="Proteomes" id="UP001497516"/>
    </source>
</evidence>
<organism evidence="1 2">
    <name type="scientific">Linum trigynum</name>
    <dbReference type="NCBI Taxonomy" id="586398"/>
    <lineage>
        <taxon>Eukaryota</taxon>
        <taxon>Viridiplantae</taxon>
        <taxon>Streptophyta</taxon>
        <taxon>Embryophyta</taxon>
        <taxon>Tracheophyta</taxon>
        <taxon>Spermatophyta</taxon>
        <taxon>Magnoliopsida</taxon>
        <taxon>eudicotyledons</taxon>
        <taxon>Gunneridae</taxon>
        <taxon>Pentapetalae</taxon>
        <taxon>rosids</taxon>
        <taxon>fabids</taxon>
        <taxon>Malpighiales</taxon>
        <taxon>Linaceae</taxon>
        <taxon>Linum</taxon>
    </lineage>
</organism>
<reference evidence="1 2" key="1">
    <citation type="submission" date="2024-04" db="EMBL/GenBank/DDBJ databases">
        <authorList>
            <person name="Fracassetti M."/>
        </authorList>
    </citation>
    <scope>NUCLEOTIDE SEQUENCE [LARGE SCALE GENOMIC DNA]</scope>
</reference>
<dbReference type="Proteomes" id="UP001497516">
    <property type="component" value="Chromosome 5"/>
</dbReference>
<proteinExistence type="predicted"/>
<sequence>MPDVEKVLEFLSRSGLKEVELALKEDIIKKNELGSVYFEKFLFELPPVRISWANFLQLEVGEEATAGGDSFGDTSNS</sequence>